<feature type="transmembrane region" description="Helical" evidence="7">
    <location>
        <begin position="132"/>
        <end position="149"/>
    </location>
</feature>
<dbReference type="InterPro" id="IPR001750">
    <property type="entry name" value="ND/Mrp_TM"/>
</dbReference>
<organism evidence="9 10">
    <name type="scientific">Paenibacillus algorifonticola</name>
    <dbReference type="NCBI Taxonomy" id="684063"/>
    <lineage>
        <taxon>Bacteria</taxon>
        <taxon>Bacillati</taxon>
        <taxon>Bacillota</taxon>
        <taxon>Bacilli</taxon>
        <taxon>Bacillales</taxon>
        <taxon>Paenibacillaceae</taxon>
        <taxon>Paenibacillus</taxon>
    </lineage>
</organism>
<feature type="transmembrane region" description="Helical" evidence="7">
    <location>
        <begin position="500"/>
        <end position="523"/>
    </location>
</feature>
<dbReference type="RefSeq" id="WP_046231334.1">
    <property type="nucleotide sequence ID" value="NZ_FONN01000015.1"/>
</dbReference>
<feature type="transmembrane region" description="Helical" evidence="7">
    <location>
        <begin position="460"/>
        <end position="480"/>
    </location>
</feature>
<evidence type="ECO:0000313" key="10">
    <source>
        <dbReference type="Proteomes" id="UP000183410"/>
    </source>
</evidence>
<sequence length="545" mass="58281">MAFLTELPLLSLMWLTPAAGMLLVLLTPARQGRVMQSLAVLAALLPLLFAAFLYATFNQQQGGGAYAEHHHWIEIPLPFALSAGQAYSEAKLSFSYAVAVDGLSLPLLLAAALVTGLAVVTAVQLRKRRKAFYFWLLGLEASLIGLFMARDVLLFIVFIQAALVALYFLLGIWGNPDGERTANRLLAGAGLGSLLLLAVFLILTCTAGLRIEKAGEQLQTVYSGGYGGIARGLLAEDTSMSQEVLDMREAAVAPLSEGVRMVLFILQLIGFGLFMPLLPFHTWLMRAQAGAPTSVAMIVSGLLPAAGAYGLLRYGVFLFPEQAEKLAPAMAVIGIVQLLYGALLALRQTDMRQLLAYASLSQMGFIWLGIAAFNEIGLQGTIFQLMASSLCFALLWLVVGSLQERAKTTAISELGGLARSLPFICGIFMAAGLSLIGIPGLAGFPGILLSLLGLFDTLPWLAAAAMPGIVLTAAYMLRCLLRVIFGPIDERHTAFKDARFIEAAPMIILLAFIVLLGCFPSFLTDTVQQSITGLYSQLLAGRMGG</sequence>
<keyword evidence="3 6" id="KW-0812">Transmembrane</keyword>
<dbReference type="OrthoDB" id="9811718at2"/>
<feature type="transmembrane region" description="Helical" evidence="7">
    <location>
        <begin position="382"/>
        <end position="402"/>
    </location>
</feature>
<dbReference type="AlphaFoldDB" id="A0A1I2GCY7"/>
<feature type="transmembrane region" description="Helical" evidence="7">
    <location>
        <begin position="295"/>
        <end position="314"/>
    </location>
</feature>
<reference evidence="10" key="1">
    <citation type="submission" date="2016-10" db="EMBL/GenBank/DDBJ databases">
        <authorList>
            <person name="Varghese N."/>
            <person name="Submissions S."/>
        </authorList>
    </citation>
    <scope>NUCLEOTIDE SEQUENCE [LARGE SCALE GENOMIC DNA]</scope>
    <source>
        <strain evidence="10">CGMCC 1.10223</strain>
    </source>
</reference>
<evidence type="ECO:0000256" key="7">
    <source>
        <dbReference type="SAM" id="Phobius"/>
    </source>
</evidence>
<keyword evidence="4 7" id="KW-1133">Transmembrane helix</keyword>
<keyword evidence="10" id="KW-1185">Reference proteome</keyword>
<keyword evidence="5 7" id="KW-0472">Membrane</keyword>
<feature type="transmembrane region" description="Helical" evidence="7">
    <location>
        <begin position="354"/>
        <end position="376"/>
    </location>
</feature>
<name>A0A1I2GCY7_9BACL</name>
<dbReference type="InterPro" id="IPR003918">
    <property type="entry name" value="NADH_UbQ_OxRdtase"/>
</dbReference>
<dbReference type="Proteomes" id="UP000183410">
    <property type="component" value="Unassembled WGS sequence"/>
</dbReference>
<feature type="domain" description="NADH:quinone oxidoreductase/Mrp antiporter transmembrane" evidence="8">
    <location>
        <begin position="149"/>
        <end position="471"/>
    </location>
</feature>
<dbReference type="PRINTS" id="PR01437">
    <property type="entry name" value="NUOXDRDTASE4"/>
</dbReference>
<dbReference type="GO" id="GO:0015990">
    <property type="term" value="P:electron transport coupled proton transport"/>
    <property type="evidence" value="ECO:0007669"/>
    <property type="project" value="TreeGrafter"/>
</dbReference>
<dbReference type="InterPro" id="IPR010227">
    <property type="entry name" value="NADH_Q_OxRdtase_chainM/4"/>
</dbReference>
<evidence type="ECO:0000256" key="3">
    <source>
        <dbReference type="ARBA" id="ARBA00022692"/>
    </source>
</evidence>
<dbReference type="GO" id="GO:0003954">
    <property type="term" value="F:NADH dehydrogenase activity"/>
    <property type="evidence" value="ECO:0007669"/>
    <property type="project" value="TreeGrafter"/>
</dbReference>
<dbReference type="NCBIfam" id="TIGR01972">
    <property type="entry name" value="NDH_I_M"/>
    <property type="match status" value="1"/>
</dbReference>
<dbReference type="PANTHER" id="PTHR43507">
    <property type="entry name" value="NADH-UBIQUINONE OXIDOREDUCTASE CHAIN 4"/>
    <property type="match status" value="1"/>
</dbReference>
<protein>
    <submittedName>
        <fullName evidence="9">NADH-quinone oxidoreductase subunit M</fullName>
    </submittedName>
</protein>
<feature type="transmembrane region" description="Helical" evidence="7">
    <location>
        <begin position="423"/>
        <end position="448"/>
    </location>
</feature>
<proteinExistence type="inferred from homology"/>
<dbReference type="GO" id="GO:0008137">
    <property type="term" value="F:NADH dehydrogenase (ubiquinone) activity"/>
    <property type="evidence" value="ECO:0007669"/>
    <property type="project" value="InterPro"/>
</dbReference>
<feature type="transmembrane region" description="Helical" evidence="7">
    <location>
        <begin position="38"/>
        <end position="57"/>
    </location>
</feature>
<feature type="transmembrane region" description="Helical" evidence="7">
    <location>
        <begin position="103"/>
        <end position="125"/>
    </location>
</feature>
<dbReference type="GO" id="GO:0042773">
    <property type="term" value="P:ATP synthesis coupled electron transport"/>
    <property type="evidence" value="ECO:0007669"/>
    <property type="project" value="InterPro"/>
</dbReference>
<dbReference type="PANTHER" id="PTHR43507:SF1">
    <property type="entry name" value="NADH-UBIQUINONE OXIDOREDUCTASE CHAIN 4"/>
    <property type="match status" value="1"/>
</dbReference>
<dbReference type="GO" id="GO:0005886">
    <property type="term" value="C:plasma membrane"/>
    <property type="evidence" value="ECO:0007669"/>
    <property type="project" value="UniProtKB-SubCell"/>
</dbReference>
<evidence type="ECO:0000256" key="5">
    <source>
        <dbReference type="ARBA" id="ARBA00023136"/>
    </source>
</evidence>
<evidence type="ECO:0000259" key="8">
    <source>
        <dbReference type="Pfam" id="PF00361"/>
    </source>
</evidence>
<evidence type="ECO:0000256" key="1">
    <source>
        <dbReference type="ARBA" id="ARBA00004651"/>
    </source>
</evidence>
<dbReference type="Pfam" id="PF00361">
    <property type="entry name" value="Proton_antipo_M"/>
    <property type="match status" value="1"/>
</dbReference>
<feature type="transmembrane region" description="Helical" evidence="7">
    <location>
        <begin position="326"/>
        <end position="347"/>
    </location>
</feature>
<evidence type="ECO:0000256" key="2">
    <source>
        <dbReference type="ARBA" id="ARBA00009025"/>
    </source>
</evidence>
<comment type="similarity">
    <text evidence="2">Belongs to the complex I subunit 4 family.</text>
</comment>
<feature type="transmembrane region" description="Helical" evidence="7">
    <location>
        <begin position="261"/>
        <end position="283"/>
    </location>
</feature>
<dbReference type="GO" id="GO:0048039">
    <property type="term" value="F:ubiquinone binding"/>
    <property type="evidence" value="ECO:0007669"/>
    <property type="project" value="TreeGrafter"/>
</dbReference>
<evidence type="ECO:0000256" key="6">
    <source>
        <dbReference type="RuleBase" id="RU000320"/>
    </source>
</evidence>
<feature type="transmembrane region" description="Helical" evidence="7">
    <location>
        <begin position="155"/>
        <end position="173"/>
    </location>
</feature>
<evidence type="ECO:0000313" key="9">
    <source>
        <dbReference type="EMBL" id="SFF15465.1"/>
    </source>
</evidence>
<accession>A0A1I2GCY7</accession>
<evidence type="ECO:0000256" key="4">
    <source>
        <dbReference type="ARBA" id="ARBA00022989"/>
    </source>
</evidence>
<comment type="subcellular location">
    <subcellularLocation>
        <location evidence="1">Cell membrane</location>
        <topology evidence="1">Multi-pass membrane protein</topology>
    </subcellularLocation>
    <subcellularLocation>
        <location evidence="6">Membrane</location>
        <topology evidence="6">Multi-pass membrane protein</topology>
    </subcellularLocation>
</comment>
<gene>
    <name evidence="9" type="ORF">SAMN04487969_115154</name>
</gene>
<feature type="transmembrane region" description="Helical" evidence="7">
    <location>
        <begin position="6"/>
        <end position="26"/>
    </location>
</feature>
<feature type="transmembrane region" description="Helical" evidence="7">
    <location>
        <begin position="185"/>
        <end position="209"/>
    </location>
</feature>
<dbReference type="EMBL" id="FONN01000015">
    <property type="protein sequence ID" value="SFF15465.1"/>
    <property type="molecule type" value="Genomic_DNA"/>
</dbReference>